<dbReference type="GO" id="GO:0042742">
    <property type="term" value="P:defense response to bacterium"/>
    <property type="evidence" value="ECO:0007669"/>
    <property type="project" value="UniProtKB-KW"/>
</dbReference>
<dbReference type="GO" id="GO:0008745">
    <property type="term" value="F:N-acetylmuramoyl-L-alanine amidase activity"/>
    <property type="evidence" value="ECO:0007669"/>
    <property type="project" value="InterPro"/>
</dbReference>
<evidence type="ECO:0000313" key="4">
    <source>
        <dbReference type="EMBL" id="XCH43008.1"/>
    </source>
</evidence>
<keyword evidence="1" id="KW-0929">Antimicrobial</keyword>
<keyword evidence="2" id="KW-0081">Bacteriolytic enzyme</keyword>
<accession>A0AAU8GNE6</accession>
<organism evidence="4">
    <name type="scientific">Mycobacterium phage JustASigh</name>
    <dbReference type="NCBI Taxonomy" id="3158894"/>
    <lineage>
        <taxon>Viruses</taxon>
        <taxon>Duplodnaviria</taxon>
        <taxon>Heunggongvirae</taxon>
        <taxon>Uroviricota</taxon>
        <taxon>Caudoviricetes</taxon>
    </lineage>
</organism>
<dbReference type="InterPro" id="IPR036505">
    <property type="entry name" value="Amidase/PGRP_sf"/>
</dbReference>
<reference evidence="4" key="1">
    <citation type="submission" date="2024-04" db="EMBL/GenBank/DDBJ databases">
        <authorList>
            <person name="Asai D.J."/>
            <person name="Lewis C.M."/>
            <person name="Viland M.D."/>
            <person name="Garlena R.A."/>
            <person name="Russell D.A."/>
            <person name="Jacobs-Sera D."/>
            <person name="Hatfull G.F."/>
        </authorList>
    </citation>
    <scope>NUCLEOTIDE SEQUENCE</scope>
</reference>
<dbReference type="InterPro" id="IPR002502">
    <property type="entry name" value="Amidase_domain"/>
</dbReference>
<evidence type="ECO:0000259" key="3">
    <source>
        <dbReference type="SMART" id="SM00644"/>
    </source>
</evidence>
<sequence length="454" mass="49817">MSFTWFADKPLRTREQVAREVHAVSLARGLDELATVICLMAVSTEVGADDEDGNRQWWCPINRKDPTSVPYEHDSESNDGYSSGYLQQQLSGPGITPVWGWGGLWGDREGGRKRMTLATAADMFLAALPDDYTRAAGNPALAGEFAQHVQGSKFPDRYQGKWDEAWTVLRRALADQSPTTPEVPAVGWTGDPTWLEDVLRPALGDRLRTLPGWQTRGHGDFKDIRGVMWHHTGNSNESAESIARGRPDLAGPLANIHIAPNGIVTIVALGVCWHAGEGSYPWLPTNNANWHMIGVECAWPTPRPDLPKGYDPAERWPDAQIISMRDTAAALSLKLGVGADHNIGHKDYAGSAQGKWDPGNLDTKWFQGEIAKDMRGEFDRVVTDPPPVVIPADPPILPQPLTGWSDRALWEEILKQQRGPELVGWKQLGGKTVVDYLAEVGGKLDKLIAAGDAR</sequence>
<dbReference type="Gene3D" id="3.40.80.10">
    <property type="entry name" value="Peptidoglycan recognition protein-like"/>
    <property type="match status" value="1"/>
</dbReference>
<proteinExistence type="predicted"/>
<evidence type="ECO:0000256" key="2">
    <source>
        <dbReference type="ARBA" id="ARBA00022638"/>
    </source>
</evidence>
<dbReference type="GO" id="GO:0001897">
    <property type="term" value="P:symbiont-mediated cytolysis of host cell"/>
    <property type="evidence" value="ECO:0007669"/>
    <property type="project" value="UniProtKB-ARBA"/>
</dbReference>
<evidence type="ECO:0000256" key="1">
    <source>
        <dbReference type="ARBA" id="ARBA00022529"/>
    </source>
</evidence>
<dbReference type="Pfam" id="PF01510">
    <property type="entry name" value="Amidase_2"/>
    <property type="match status" value="1"/>
</dbReference>
<name>A0AAU8GNE6_9CAUD</name>
<feature type="domain" description="N-acetylmuramoyl-L-alanine amidase" evidence="3">
    <location>
        <begin position="212"/>
        <end position="359"/>
    </location>
</feature>
<dbReference type="SMART" id="SM00644">
    <property type="entry name" value="Ami_2"/>
    <property type="match status" value="1"/>
</dbReference>
<dbReference type="EMBL" id="PP750961">
    <property type="protein sequence ID" value="XCH43008.1"/>
    <property type="molecule type" value="Genomic_DNA"/>
</dbReference>
<dbReference type="GO" id="GO:0009253">
    <property type="term" value="P:peptidoglycan catabolic process"/>
    <property type="evidence" value="ECO:0007669"/>
    <property type="project" value="InterPro"/>
</dbReference>
<dbReference type="SUPFAM" id="SSF55846">
    <property type="entry name" value="N-acetylmuramoyl-L-alanine amidase-like"/>
    <property type="match status" value="1"/>
</dbReference>
<gene>
    <name evidence="4" type="primary">25</name>
    <name evidence="4" type="ORF">PBI_JUSTASIGH_25</name>
</gene>
<protein>
    <submittedName>
        <fullName evidence="4">Lysin A</fullName>
    </submittedName>
</protein>